<dbReference type="AlphaFoldDB" id="M0LSV9"/>
<gene>
    <name evidence="2" type="ORF">C447_15811</name>
</gene>
<dbReference type="PATRIC" id="fig|1132509.6.peg.3670"/>
<proteinExistence type="predicted"/>
<comment type="caution">
    <text evidence="2">The sequence shown here is derived from an EMBL/GenBank/DDBJ whole genome shotgun (WGS) entry which is preliminary data.</text>
</comment>
<organism evidence="2 3">
    <name type="scientific">Halococcus hamelinensis 100A6</name>
    <dbReference type="NCBI Taxonomy" id="1132509"/>
    <lineage>
        <taxon>Archaea</taxon>
        <taxon>Methanobacteriati</taxon>
        <taxon>Methanobacteriota</taxon>
        <taxon>Stenosarchaea group</taxon>
        <taxon>Halobacteria</taxon>
        <taxon>Halobacteriales</taxon>
        <taxon>Halococcaceae</taxon>
        <taxon>Halococcus</taxon>
    </lineage>
</organism>
<name>M0LSV9_9EURY</name>
<accession>M0LSV9</accession>
<evidence type="ECO:0000313" key="3">
    <source>
        <dbReference type="Proteomes" id="UP000011566"/>
    </source>
</evidence>
<feature type="region of interest" description="Disordered" evidence="1">
    <location>
        <begin position="1"/>
        <end position="45"/>
    </location>
</feature>
<reference evidence="2 3" key="1">
    <citation type="journal article" date="2014" name="PLoS Genet.">
        <title>Phylogenetically driven sequencing of extremely halophilic archaea reveals strategies for static and dynamic osmo-response.</title>
        <authorList>
            <person name="Becker E.A."/>
            <person name="Seitzer P.M."/>
            <person name="Tritt A."/>
            <person name="Larsen D."/>
            <person name="Krusor M."/>
            <person name="Yao A.I."/>
            <person name="Wu D."/>
            <person name="Madern D."/>
            <person name="Eisen J.A."/>
            <person name="Darling A.E."/>
            <person name="Facciotti M.T."/>
        </authorList>
    </citation>
    <scope>NUCLEOTIDE SEQUENCE [LARGE SCALE GENOMIC DNA]</scope>
    <source>
        <strain evidence="2 3">100A6</strain>
    </source>
</reference>
<evidence type="ECO:0000313" key="2">
    <source>
        <dbReference type="EMBL" id="EMA36253.1"/>
    </source>
</evidence>
<dbReference type="Proteomes" id="UP000011566">
    <property type="component" value="Unassembled WGS sequence"/>
</dbReference>
<protein>
    <submittedName>
        <fullName evidence="2">Uncharacterized protein</fullName>
    </submittedName>
</protein>
<feature type="compositionally biased region" description="Basic and acidic residues" evidence="1">
    <location>
        <begin position="1"/>
        <end position="14"/>
    </location>
</feature>
<feature type="compositionally biased region" description="Gly residues" evidence="1">
    <location>
        <begin position="21"/>
        <end position="32"/>
    </location>
</feature>
<evidence type="ECO:0000256" key="1">
    <source>
        <dbReference type="SAM" id="MobiDB-lite"/>
    </source>
</evidence>
<sequence length="71" mass="7110">MVIQSGREKIRDGSHNIQVGGSLGNTAGGGGFDEQNRTGGAETESHERALTVAIVAESVSAPIGLLGGHGP</sequence>
<dbReference type="EMBL" id="AOMB01000042">
    <property type="protein sequence ID" value="EMA36253.1"/>
    <property type="molecule type" value="Genomic_DNA"/>
</dbReference>
<keyword evidence="3" id="KW-1185">Reference proteome</keyword>